<keyword evidence="3" id="KW-1185">Reference proteome</keyword>
<dbReference type="RefSeq" id="XP_002484612.1">
    <property type="nucleotide sequence ID" value="XM_002484567.1"/>
</dbReference>
<proteinExistence type="predicted"/>
<reference evidence="3" key="1">
    <citation type="journal article" date="2015" name="Genome Announc.">
        <title>Genome sequence of the AIDS-associated pathogen Penicillium marneffei (ATCC18224) and its near taxonomic relative Talaromyces stipitatus (ATCC10500).</title>
        <authorList>
            <person name="Nierman W.C."/>
            <person name="Fedorova-Abrams N.D."/>
            <person name="Andrianopoulos A."/>
        </authorList>
    </citation>
    <scope>NUCLEOTIDE SEQUENCE [LARGE SCALE GENOMIC DNA]</scope>
    <source>
        <strain evidence="3">ATCC 10500 / CBS 375.48 / QM 6759 / NRRL 1006</strain>
    </source>
</reference>
<dbReference type="Proteomes" id="UP000001745">
    <property type="component" value="Unassembled WGS sequence"/>
</dbReference>
<organism evidence="2 3">
    <name type="scientific">Talaromyces stipitatus (strain ATCC 10500 / CBS 375.48 / QM 6759 / NRRL 1006)</name>
    <name type="common">Penicillium stipitatum</name>
    <dbReference type="NCBI Taxonomy" id="441959"/>
    <lineage>
        <taxon>Eukaryota</taxon>
        <taxon>Fungi</taxon>
        <taxon>Dikarya</taxon>
        <taxon>Ascomycota</taxon>
        <taxon>Pezizomycotina</taxon>
        <taxon>Eurotiomycetes</taxon>
        <taxon>Eurotiomycetidae</taxon>
        <taxon>Eurotiales</taxon>
        <taxon>Trichocomaceae</taxon>
        <taxon>Talaromyces</taxon>
        <taxon>Talaromyces sect. Talaromyces</taxon>
    </lineage>
</organism>
<dbReference type="EMBL" id="EQ962657">
    <property type="protein sequence ID" value="EED14659.1"/>
    <property type="molecule type" value="Genomic_DNA"/>
</dbReference>
<evidence type="ECO:0000313" key="2">
    <source>
        <dbReference type="EMBL" id="EED14659.1"/>
    </source>
</evidence>
<dbReference type="eggNOG" id="ENOG502SRSE">
    <property type="taxonomic scope" value="Eukaryota"/>
</dbReference>
<dbReference type="InterPro" id="IPR006571">
    <property type="entry name" value="TLDc_dom"/>
</dbReference>
<name>B8MJ70_TALSN</name>
<dbReference type="GeneID" id="8109722"/>
<dbReference type="PROSITE" id="PS51886">
    <property type="entry name" value="TLDC"/>
    <property type="match status" value="1"/>
</dbReference>
<dbReference type="VEuPathDB" id="FungiDB:TSTA_041370"/>
<sequence>MKDDEWAQNIIKDWDVKGMLSKESIIARLDKEIQNSYAIREEEEAALKGTFESICSEEGLLTETTLISILQRKANLPRSPDGIEAGKVIYASLAPPSTKSPPGLSLAELTRSLVWALPGRYASIIEEGSHSRVRTKADHRRLLFQSLASTNHNKQYDPESARRLALFNAFDVDRGDNHEFCSSNHDDDGDEIYHDLLDVLYSTQEVRHPGLSRVARDAFRGVAKHMASENEMPSLYTIGIPTDRFISLVKLLLALQFKPTEANMDLTGFETAAKSVCAAFCEEKNQVITWPMFDSALRDTVPYLFDPFYYMLSTTFLGTTGLFDVLDRPEVTNTSGGILKPALFSQLATFLSGGVYFGSLRRIHRCTGPTRTSPTEFVGAMESVPDEAIMVLSGTTSAGESCIFGVFSPKPRADGASVQPNDIPGHVGQEPCSVFQLAPVQDIFRGAIGKPGWTVDNDTVIFGQGGGVILGLKDGLRQVHVTHEVHKGDERTGVYRSNPWRGSWEVDFEISEMEIWSEQE</sequence>
<dbReference type="HOGENOM" id="CLU_523959_0_0_1"/>
<feature type="domain" description="TLDc" evidence="1">
    <location>
        <begin position="337"/>
        <end position="519"/>
    </location>
</feature>
<dbReference type="STRING" id="441959.B8MJ70"/>
<dbReference type="Pfam" id="PF07534">
    <property type="entry name" value="TLD"/>
    <property type="match status" value="1"/>
</dbReference>
<dbReference type="AlphaFoldDB" id="B8MJ70"/>
<evidence type="ECO:0000259" key="1">
    <source>
        <dbReference type="PROSITE" id="PS51886"/>
    </source>
</evidence>
<gene>
    <name evidence="2" type="ORF">TSTA_041370</name>
</gene>
<dbReference type="OrthoDB" id="5377405at2759"/>
<accession>B8MJ70</accession>
<dbReference type="OMA" id="GDEMYHD"/>
<evidence type="ECO:0000313" key="3">
    <source>
        <dbReference type="Proteomes" id="UP000001745"/>
    </source>
</evidence>
<protein>
    <recommendedName>
        <fullName evidence="1">TLDc domain-containing protein</fullName>
    </recommendedName>
</protein>
<dbReference type="InParanoid" id="B8MJ70"/>